<dbReference type="GO" id="GO:0005737">
    <property type="term" value="C:cytoplasm"/>
    <property type="evidence" value="ECO:0007669"/>
    <property type="project" value="TreeGrafter"/>
</dbReference>
<comment type="similarity">
    <text evidence="4">Belongs to the protein kinase superfamily.</text>
</comment>
<dbReference type="GO" id="GO:0004674">
    <property type="term" value="F:protein serine/threonine kinase activity"/>
    <property type="evidence" value="ECO:0007669"/>
    <property type="project" value="UniProtKB-KW"/>
</dbReference>
<dbReference type="AlphaFoldDB" id="A0A1E4SYU1"/>
<dbReference type="InterPro" id="IPR017441">
    <property type="entry name" value="Protein_kinase_ATP_BS"/>
</dbReference>
<dbReference type="Pfam" id="PF00069">
    <property type="entry name" value="Pkinase"/>
    <property type="match status" value="1"/>
</dbReference>
<dbReference type="OrthoDB" id="4062651at2759"/>
<organism evidence="6 7">
    <name type="scientific">[Candida] arabinofermentans NRRL YB-2248</name>
    <dbReference type="NCBI Taxonomy" id="983967"/>
    <lineage>
        <taxon>Eukaryota</taxon>
        <taxon>Fungi</taxon>
        <taxon>Dikarya</taxon>
        <taxon>Ascomycota</taxon>
        <taxon>Saccharomycotina</taxon>
        <taxon>Pichiomycetes</taxon>
        <taxon>Pichiales</taxon>
        <taxon>Pichiaceae</taxon>
        <taxon>Ogataea</taxon>
        <taxon>Ogataea/Candida clade</taxon>
    </lineage>
</organism>
<reference evidence="7" key="1">
    <citation type="submission" date="2016-04" db="EMBL/GenBank/DDBJ databases">
        <title>Comparative genomics of biotechnologically important yeasts.</title>
        <authorList>
            <consortium name="DOE Joint Genome Institute"/>
            <person name="Riley R."/>
            <person name="Haridas S."/>
            <person name="Wolfe K.H."/>
            <person name="Lopes M.R."/>
            <person name="Hittinger C.T."/>
            <person name="Goker M."/>
            <person name="Salamov A."/>
            <person name="Wisecaver J."/>
            <person name="Long T.M."/>
            <person name="Aerts A.L."/>
            <person name="Barry K."/>
            <person name="Choi C."/>
            <person name="Clum A."/>
            <person name="Coughlan A.Y."/>
            <person name="Deshpande S."/>
            <person name="Douglass A.P."/>
            <person name="Hanson S.J."/>
            <person name="Klenk H.-P."/>
            <person name="Labutti K."/>
            <person name="Lapidus A."/>
            <person name="Lindquist E."/>
            <person name="Lipzen A."/>
            <person name="Meier-Kolthoff J.P."/>
            <person name="Ohm R.A."/>
            <person name="Otillar R.P."/>
            <person name="Pangilinan J."/>
            <person name="Peng Y."/>
            <person name="Rokas A."/>
            <person name="Rosa C.A."/>
            <person name="Scheuner C."/>
            <person name="Sibirny A.A."/>
            <person name="Slot J.C."/>
            <person name="Stielow J.B."/>
            <person name="Sun H."/>
            <person name="Kurtzman C.P."/>
            <person name="Blackwell M."/>
            <person name="Grigoriev I.V."/>
            <person name="Jeffries T.W."/>
        </authorList>
    </citation>
    <scope>NUCLEOTIDE SEQUENCE [LARGE SCALE GENOMIC DNA]</scope>
    <source>
        <strain evidence="7">NRRL YB-2248</strain>
    </source>
</reference>
<dbReference type="InterPro" id="IPR011009">
    <property type="entry name" value="Kinase-like_dom_sf"/>
</dbReference>
<dbReference type="GO" id="GO:0005524">
    <property type="term" value="F:ATP binding"/>
    <property type="evidence" value="ECO:0007669"/>
    <property type="project" value="UniProtKB-UniRule"/>
</dbReference>
<evidence type="ECO:0000313" key="7">
    <source>
        <dbReference type="Proteomes" id="UP000094801"/>
    </source>
</evidence>
<dbReference type="PANTHER" id="PTHR44167:SF24">
    <property type="entry name" value="SERINE_THREONINE-PROTEIN KINASE CHK2"/>
    <property type="match status" value="1"/>
</dbReference>
<dbReference type="SMART" id="SM00220">
    <property type="entry name" value="S_TKc"/>
    <property type="match status" value="1"/>
</dbReference>
<gene>
    <name evidence="6" type="ORF">CANARDRAFT_200646</name>
</gene>
<keyword evidence="7" id="KW-1185">Reference proteome</keyword>
<sequence length="360" mass="41738">MNKLKKFKRDILRNDGDHDLDHDSITITKYKSFPKSKYGKLLKVIGSGTTSTVKLYELKNSNSNTENNNNNSTLFAIKEYHLKDSIETDEDYKFRILNEIKIHKSISSKNNENIIKFIDFFNINKPLSNKKNHYNYVLEYIPNSLDFIINLKSTTLLQKLCFFKQILNGVLFLQLNNINHRDLKLENCVVDLNGIVKLIDFGSSNFNNSKSFGLIGSKILAAPEIFKNLSYNSKISDIWSIGCILNKILFNKYAIWRIADPLQDSNFENYINNNNKSLNCIVPNLDIWCKDKQVIENIGDLKAVEDKVGGILLQMLEYDVNKRITMDEIMNNEWIQQINCCKTDNLIKQHQHQHSHHHSA</sequence>
<dbReference type="InterPro" id="IPR008271">
    <property type="entry name" value="Ser/Thr_kinase_AS"/>
</dbReference>
<dbReference type="GO" id="GO:0044773">
    <property type="term" value="P:mitotic DNA damage checkpoint signaling"/>
    <property type="evidence" value="ECO:0007669"/>
    <property type="project" value="TreeGrafter"/>
</dbReference>
<keyword evidence="2 3" id="KW-0067">ATP-binding</keyword>
<dbReference type="SUPFAM" id="SSF56112">
    <property type="entry name" value="Protein kinase-like (PK-like)"/>
    <property type="match status" value="1"/>
</dbReference>
<evidence type="ECO:0000256" key="1">
    <source>
        <dbReference type="ARBA" id="ARBA00022741"/>
    </source>
</evidence>
<name>A0A1E4SYU1_9ASCO</name>
<proteinExistence type="inferred from homology"/>
<keyword evidence="4" id="KW-0723">Serine/threonine-protein kinase</keyword>
<dbReference type="EMBL" id="KV453856">
    <property type="protein sequence ID" value="ODV84650.1"/>
    <property type="molecule type" value="Genomic_DNA"/>
</dbReference>
<dbReference type="PROSITE" id="PS50011">
    <property type="entry name" value="PROTEIN_KINASE_DOM"/>
    <property type="match status" value="1"/>
</dbReference>
<dbReference type="PROSITE" id="PS00107">
    <property type="entry name" value="PROTEIN_KINASE_ATP"/>
    <property type="match status" value="1"/>
</dbReference>
<evidence type="ECO:0000256" key="2">
    <source>
        <dbReference type="ARBA" id="ARBA00022840"/>
    </source>
</evidence>
<evidence type="ECO:0000256" key="3">
    <source>
        <dbReference type="PROSITE-ProRule" id="PRU10141"/>
    </source>
</evidence>
<evidence type="ECO:0000313" key="6">
    <source>
        <dbReference type="EMBL" id="ODV84650.1"/>
    </source>
</evidence>
<accession>A0A1E4SYU1</accession>
<keyword evidence="4" id="KW-0418">Kinase</keyword>
<dbReference type="GO" id="GO:0005634">
    <property type="term" value="C:nucleus"/>
    <property type="evidence" value="ECO:0007669"/>
    <property type="project" value="TreeGrafter"/>
</dbReference>
<dbReference type="PANTHER" id="PTHR44167">
    <property type="entry name" value="OVARIAN-SPECIFIC SERINE/THREONINE-PROTEIN KINASE LOK-RELATED"/>
    <property type="match status" value="1"/>
</dbReference>
<dbReference type="PROSITE" id="PS00108">
    <property type="entry name" value="PROTEIN_KINASE_ST"/>
    <property type="match status" value="1"/>
</dbReference>
<dbReference type="Gene3D" id="1.10.510.10">
    <property type="entry name" value="Transferase(Phosphotransferase) domain 1"/>
    <property type="match status" value="1"/>
</dbReference>
<dbReference type="GO" id="GO:0030447">
    <property type="term" value="P:filamentous growth"/>
    <property type="evidence" value="ECO:0007669"/>
    <property type="project" value="UniProtKB-ARBA"/>
</dbReference>
<keyword evidence="4" id="KW-0808">Transferase</keyword>
<keyword evidence="1 3" id="KW-0547">Nucleotide-binding</keyword>
<feature type="domain" description="Protein kinase" evidence="5">
    <location>
        <begin position="39"/>
        <end position="335"/>
    </location>
</feature>
<protein>
    <recommendedName>
        <fullName evidence="5">Protein kinase domain-containing protein</fullName>
    </recommendedName>
</protein>
<evidence type="ECO:0000256" key="4">
    <source>
        <dbReference type="RuleBase" id="RU000304"/>
    </source>
</evidence>
<feature type="binding site" evidence="3">
    <location>
        <position position="78"/>
    </location>
    <ligand>
        <name>ATP</name>
        <dbReference type="ChEBI" id="CHEBI:30616"/>
    </ligand>
</feature>
<dbReference type="InterPro" id="IPR000719">
    <property type="entry name" value="Prot_kinase_dom"/>
</dbReference>
<dbReference type="STRING" id="983967.A0A1E4SYU1"/>
<evidence type="ECO:0000259" key="5">
    <source>
        <dbReference type="PROSITE" id="PS50011"/>
    </source>
</evidence>
<dbReference type="Proteomes" id="UP000094801">
    <property type="component" value="Unassembled WGS sequence"/>
</dbReference>